<comment type="caution">
    <text evidence="2">The sequence shown here is derived from an EMBL/GenBank/DDBJ whole genome shotgun (WGS) entry which is preliminary data.</text>
</comment>
<sequence length="179" mass="20650">MATRSCKDLKVKAKEVKISHLTNKNKLEAWGLGGLFAADWSQPHAELVKELSGHSDQKVAFPKYEYRGKPEAWTSEVWREVYNLPLGVCNEPTCLGPYLVHLYLHYNKMQNEKMEEPKKRKAREQSVSDSETEMAEEERKTNGEFPNVTWIREASGSKPLDTKTAMNFNEWRILLHNLG</sequence>
<dbReference type="Proteomes" id="UP001605036">
    <property type="component" value="Unassembled WGS sequence"/>
</dbReference>
<evidence type="ECO:0000313" key="3">
    <source>
        <dbReference type="Proteomes" id="UP001605036"/>
    </source>
</evidence>
<proteinExistence type="predicted"/>
<dbReference type="EMBL" id="JBHFFA010000003">
    <property type="protein sequence ID" value="KAL2633462.1"/>
    <property type="molecule type" value="Genomic_DNA"/>
</dbReference>
<name>A0ABD1YUS2_9MARC</name>
<dbReference type="AlphaFoldDB" id="A0ABD1YUS2"/>
<protein>
    <submittedName>
        <fullName evidence="2">Uncharacterized protein</fullName>
    </submittedName>
</protein>
<gene>
    <name evidence="2" type="ORF">R1flu_004941</name>
</gene>
<feature type="compositionally biased region" description="Basic and acidic residues" evidence="1">
    <location>
        <begin position="113"/>
        <end position="126"/>
    </location>
</feature>
<evidence type="ECO:0000313" key="2">
    <source>
        <dbReference type="EMBL" id="KAL2633462.1"/>
    </source>
</evidence>
<organism evidence="2 3">
    <name type="scientific">Riccia fluitans</name>
    <dbReference type="NCBI Taxonomy" id="41844"/>
    <lineage>
        <taxon>Eukaryota</taxon>
        <taxon>Viridiplantae</taxon>
        <taxon>Streptophyta</taxon>
        <taxon>Embryophyta</taxon>
        <taxon>Marchantiophyta</taxon>
        <taxon>Marchantiopsida</taxon>
        <taxon>Marchantiidae</taxon>
        <taxon>Marchantiales</taxon>
        <taxon>Ricciaceae</taxon>
        <taxon>Riccia</taxon>
    </lineage>
</organism>
<accession>A0ABD1YUS2</accession>
<evidence type="ECO:0000256" key="1">
    <source>
        <dbReference type="SAM" id="MobiDB-lite"/>
    </source>
</evidence>
<reference evidence="2 3" key="1">
    <citation type="submission" date="2024-09" db="EMBL/GenBank/DDBJ databases">
        <title>Chromosome-scale assembly of Riccia fluitans.</title>
        <authorList>
            <person name="Paukszto L."/>
            <person name="Sawicki J."/>
            <person name="Karawczyk K."/>
            <person name="Piernik-Szablinska J."/>
            <person name="Szczecinska M."/>
            <person name="Mazdziarz M."/>
        </authorList>
    </citation>
    <scope>NUCLEOTIDE SEQUENCE [LARGE SCALE GENOMIC DNA]</scope>
    <source>
        <strain evidence="2">Rf_01</strain>
        <tissue evidence="2">Aerial parts of the thallus</tissue>
    </source>
</reference>
<keyword evidence="3" id="KW-1185">Reference proteome</keyword>
<feature type="region of interest" description="Disordered" evidence="1">
    <location>
        <begin position="113"/>
        <end position="145"/>
    </location>
</feature>